<dbReference type="AlphaFoldDB" id="A0A1J5P379"/>
<accession>A0A1J5P379</accession>
<organism evidence="1">
    <name type="scientific">mine drainage metagenome</name>
    <dbReference type="NCBI Taxonomy" id="410659"/>
    <lineage>
        <taxon>unclassified sequences</taxon>
        <taxon>metagenomes</taxon>
        <taxon>ecological metagenomes</taxon>
    </lineage>
</organism>
<gene>
    <name evidence="1" type="ORF">GALL_533250</name>
</gene>
<reference evidence="1" key="1">
    <citation type="submission" date="2016-10" db="EMBL/GenBank/DDBJ databases">
        <title>Sequence of Gallionella enrichment culture.</title>
        <authorList>
            <person name="Poehlein A."/>
            <person name="Muehling M."/>
            <person name="Daniel R."/>
        </authorList>
    </citation>
    <scope>NUCLEOTIDE SEQUENCE</scope>
</reference>
<protein>
    <submittedName>
        <fullName evidence="1">Uncharacterized protein</fullName>
    </submittedName>
</protein>
<comment type="caution">
    <text evidence="1">The sequence shown here is derived from an EMBL/GenBank/DDBJ whole genome shotgun (WGS) entry which is preliminary data.</text>
</comment>
<name>A0A1J5P379_9ZZZZ</name>
<sequence>MISEISREPSLSEAMTVANAFDLSPLEAANAVLKIIAVVNDWQLHFRSVGVSEADITELAAFIAAPDLLAQRQSFSADPYSKAIKFQRKPSLGAKAFR</sequence>
<dbReference type="EMBL" id="MLJW01007577">
    <property type="protein sequence ID" value="OIQ65120.1"/>
    <property type="molecule type" value="Genomic_DNA"/>
</dbReference>
<evidence type="ECO:0000313" key="1">
    <source>
        <dbReference type="EMBL" id="OIQ65120.1"/>
    </source>
</evidence>
<proteinExistence type="predicted"/>